<dbReference type="InterPro" id="IPR036393">
    <property type="entry name" value="AceGlu_kinase-like_sf"/>
</dbReference>
<evidence type="ECO:0000256" key="3">
    <source>
        <dbReference type="ARBA" id="ARBA00022679"/>
    </source>
</evidence>
<feature type="domain" description="ACT" evidence="10">
    <location>
        <begin position="396"/>
        <end position="456"/>
    </location>
</feature>
<dbReference type="RefSeq" id="WP_301199684.1">
    <property type="nucleotide sequence ID" value="NZ_JAPDPI010000022.1"/>
</dbReference>
<dbReference type="PANTHER" id="PTHR21499:SF70">
    <property type="entry name" value="ASPARTOKINASE"/>
    <property type="match status" value="1"/>
</dbReference>
<accession>A0AAE3MFY7</accession>
<dbReference type="PROSITE" id="PS51671">
    <property type="entry name" value="ACT"/>
    <property type="match status" value="1"/>
</dbReference>
<proteinExistence type="inferred from homology"/>
<dbReference type="InterPro" id="IPR002912">
    <property type="entry name" value="ACT_dom"/>
</dbReference>
<evidence type="ECO:0000313" key="11">
    <source>
        <dbReference type="EMBL" id="MCW3806312.1"/>
    </source>
</evidence>
<dbReference type="NCBIfam" id="TIGR00657">
    <property type="entry name" value="asp_kinases"/>
    <property type="match status" value="1"/>
</dbReference>
<comment type="similarity">
    <text evidence="2 8">Belongs to the aspartokinase family.</text>
</comment>
<dbReference type="Gene3D" id="3.30.2130.10">
    <property type="entry name" value="VC0802-like"/>
    <property type="match status" value="1"/>
</dbReference>
<comment type="pathway">
    <text evidence="9">Amino-acid biosynthesis; L-methionine biosynthesis via de novo pathway; L-homoserine from L-aspartate: step 1/3.</text>
</comment>
<evidence type="ECO:0000256" key="9">
    <source>
        <dbReference type="RuleBase" id="RU004249"/>
    </source>
</evidence>
<keyword evidence="5 8" id="KW-0418">Kinase</keyword>
<dbReference type="EC" id="2.7.2.4" evidence="8"/>
<dbReference type="Pfam" id="PF22468">
    <property type="entry name" value="ACT_9"/>
    <property type="match status" value="2"/>
</dbReference>
<name>A0AAE3MFY7_9BACT</name>
<evidence type="ECO:0000256" key="7">
    <source>
        <dbReference type="ARBA" id="ARBA00047872"/>
    </source>
</evidence>
<dbReference type="InterPro" id="IPR054352">
    <property type="entry name" value="ACT_Aspartokinase"/>
</dbReference>
<keyword evidence="6" id="KW-0067">ATP-binding</keyword>
<dbReference type="PIRSF" id="PIRSF000726">
    <property type="entry name" value="Asp_kin"/>
    <property type="match status" value="1"/>
</dbReference>
<evidence type="ECO:0000256" key="1">
    <source>
        <dbReference type="ARBA" id="ARBA00004766"/>
    </source>
</evidence>
<dbReference type="InterPro" id="IPR045865">
    <property type="entry name" value="ACT-like_dom_sf"/>
</dbReference>
<dbReference type="SUPFAM" id="SSF55021">
    <property type="entry name" value="ACT-like"/>
    <property type="match status" value="2"/>
</dbReference>
<reference evidence="11" key="1">
    <citation type="submission" date="2022-10" db="EMBL/GenBank/DDBJ databases">
        <authorList>
            <person name="Yu W.X."/>
        </authorList>
    </citation>
    <scope>NUCLEOTIDE SEQUENCE</scope>
    <source>
        <strain evidence="11">D04</strain>
    </source>
</reference>
<dbReference type="GO" id="GO:0004072">
    <property type="term" value="F:aspartate kinase activity"/>
    <property type="evidence" value="ECO:0007669"/>
    <property type="project" value="UniProtKB-EC"/>
</dbReference>
<keyword evidence="3 8" id="KW-0808">Transferase</keyword>
<protein>
    <recommendedName>
        <fullName evidence="8">Aspartokinase</fullName>
        <ecNumber evidence="8">2.7.2.4</ecNumber>
    </recommendedName>
</protein>
<dbReference type="Gene3D" id="3.40.1160.10">
    <property type="entry name" value="Acetylglutamate kinase-like"/>
    <property type="match status" value="1"/>
</dbReference>
<keyword evidence="12" id="KW-1185">Reference proteome</keyword>
<evidence type="ECO:0000256" key="8">
    <source>
        <dbReference type="RuleBase" id="RU003448"/>
    </source>
</evidence>
<dbReference type="GO" id="GO:0005829">
    <property type="term" value="C:cytosol"/>
    <property type="evidence" value="ECO:0007669"/>
    <property type="project" value="TreeGrafter"/>
</dbReference>
<dbReference type="GO" id="GO:0009090">
    <property type="term" value="P:homoserine biosynthetic process"/>
    <property type="evidence" value="ECO:0007669"/>
    <property type="project" value="TreeGrafter"/>
</dbReference>
<evidence type="ECO:0000256" key="4">
    <source>
        <dbReference type="ARBA" id="ARBA00022741"/>
    </source>
</evidence>
<dbReference type="AlphaFoldDB" id="A0AAE3MFY7"/>
<dbReference type="Pfam" id="PF00696">
    <property type="entry name" value="AA_kinase"/>
    <property type="match status" value="1"/>
</dbReference>
<dbReference type="InterPro" id="IPR001341">
    <property type="entry name" value="Asp_kinase"/>
</dbReference>
<dbReference type="CDD" id="cd04892">
    <property type="entry name" value="ACT_AK-like_2"/>
    <property type="match status" value="2"/>
</dbReference>
<dbReference type="EMBL" id="JAPDPI010000022">
    <property type="protein sequence ID" value="MCW3806312.1"/>
    <property type="molecule type" value="Genomic_DNA"/>
</dbReference>
<dbReference type="PANTHER" id="PTHR21499">
    <property type="entry name" value="ASPARTATE KINASE"/>
    <property type="match status" value="1"/>
</dbReference>
<keyword evidence="4" id="KW-0547">Nucleotide-binding</keyword>
<organism evidence="11 12">
    <name type="scientific">Plebeiibacterium marinum</name>
    <dbReference type="NCBI Taxonomy" id="2992111"/>
    <lineage>
        <taxon>Bacteria</taxon>
        <taxon>Pseudomonadati</taxon>
        <taxon>Bacteroidota</taxon>
        <taxon>Bacteroidia</taxon>
        <taxon>Marinilabiliales</taxon>
        <taxon>Marinilabiliaceae</taxon>
        <taxon>Plebeiibacterium</taxon>
    </lineage>
</organism>
<evidence type="ECO:0000256" key="6">
    <source>
        <dbReference type="ARBA" id="ARBA00022840"/>
    </source>
</evidence>
<dbReference type="GO" id="GO:0009089">
    <property type="term" value="P:lysine biosynthetic process via diaminopimelate"/>
    <property type="evidence" value="ECO:0007669"/>
    <property type="project" value="InterPro"/>
</dbReference>
<comment type="pathway">
    <text evidence="1 9">Amino-acid biosynthesis; L-lysine biosynthesis via DAP pathway; (S)-tetrahydrodipicolinate from L-aspartate: step 1/4.</text>
</comment>
<evidence type="ECO:0000256" key="5">
    <source>
        <dbReference type="ARBA" id="ARBA00022777"/>
    </source>
</evidence>
<comment type="catalytic activity">
    <reaction evidence="7 8">
        <text>L-aspartate + ATP = 4-phospho-L-aspartate + ADP</text>
        <dbReference type="Rhea" id="RHEA:23776"/>
        <dbReference type="ChEBI" id="CHEBI:29991"/>
        <dbReference type="ChEBI" id="CHEBI:30616"/>
        <dbReference type="ChEBI" id="CHEBI:57535"/>
        <dbReference type="ChEBI" id="CHEBI:456216"/>
        <dbReference type="EC" id="2.7.2.4"/>
    </reaction>
</comment>
<dbReference type="InterPro" id="IPR001048">
    <property type="entry name" value="Asp/Glu/Uridylate_kinase"/>
</dbReference>
<evidence type="ECO:0000259" key="10">
    <source>
        <dbReference type="PROSITE" id="PS51671"/>
    </source>
</evidence>
<dbReference type="SUPFAM" id="SSF53633">
    <property type="entry name" value="Carbamate kinase-like"/>
    <property type="match status" value="1"/>
</dbReference>
<dbReference type="Proteomes" id="UP001207408">
    <property type="component" value="Unassembled WGS sequence"/>
</dbReference>
<gene>
    <name evidence="11" type="ORF">OM074_11810</name>
</gene>
<dbReference type="GO" id="GO:0005524">
    <property type="term" value="F:ATP binding"/>
    <property type="evidence" value="ECO:0007669"/>
    <property type="project" value="UniProtKB-KW"/>
</dbReference>
<evidence type="ECO:0000256" key="2">
    <source>
        <dbReference type="ARBA" id="ARBA00010122"/>
    </source>
</evidence>
<keyword evidence="9" id="KW-0028">Amino-acid biosynthesis</keyword>
<comment type="caution">
    <text evidence="11">The sequence shown here is derived from an EMBL/GenBank/DDBJ whole genome shotgun (WGS) entry which is preliminary data.</text>
</comment>
<sequence length="456" mass="50224">MNKVVAKFGGSNLKKKEDILKLVQVIKAYNRPMVIVVSAFYGITNHLIKSLEEVKKDESHIEKLVVFLRDLKKEAILENFDDKQWQDKTMKEVEGRIRELSRYLTGIHYIGDVPEFVEDVILSYGERLSSLVLSNILQSKGINAEEALPEQMPLVTDGEFGNATVNYDVASSHVKERLKEDKIYVVPGFYGVSEEGKVTLLGRGGSDYSAAAIARCLEAESLDVWKDVDGFMSADPKLVRNPRRITHLSYAEAAELSYFGASILHPRTVEPLKEVVIPIHIGNIDAFNGTVQPRTVVHSDETVTEQIIKSVTYSDDFCILKLRGAGVGLKKGVLAKVTVALDRAGINIKSVITSQVVINILLSAKDIKRAYKAVEELELSAITELSATEKISTIAVVGEGLLDKPGVAGRLFTALAKKDINIRMIVSGASVVASYFMVANDDRDAAIEAIHQEFFG</sequence>
<dbReference type="InterPro" id="IPR005260">
    <property type="entry name" value="Asp_kin_monofn"/>
</dbReference>
<evidence type="ECO:0000313" key="12">
    <source>
        <dbReference type="Proteomes" id="UP001207408"/>
    </source>
</evidence>
<comment type="pathway">
    <text evidence="9">Amino-acid biosynthesis; L-threonine biosynthesis; L-threonine from L-aspartate: step 1/5.</text>
</comment>